<comment type="caution">
    <text evidence="1">The sequence shown here is derived from an EMBL/GenBank/DDBJ whole genome shotgun (WGS) entry which is preliminary data.</text>
</comment>
<proteinExistence type="predicted"/>
<evidence type="ECO:0000313" key="2">
    <source>
        <dbReference type="Proteomes" id="UP000315689"/>
    </source>
</evidence>
<evidence type="ECO:0000313" key="1">
    <source>
        <dbReference type="EMBL" id="TSC93400.1"/>
    </source>
</evidence>
<protein>
    <submittedName>
        <fullName evidence="1">Uncharacterized protein</fullName>
    </submittedName>
</protein>
<dbReference type="AlphaFoldDB" id="A0A554LKL0"/>
<gene>
    <name evidence="1" type="ORF">CEN89_75</name>
</gene>
<name>A0A554LKL0_9BACT</name>
<organism evidence="1 2">
    <name type="scientific">Candidatus Berkelbacteria bacterium Licking1014_7</name>
    <dbReference type="NCBI Taxonomy" id="2017147"/>
    <lineage>
        <taxon>Bacteria</taxon>
        <taxon>Candidatus Berkelbacteria</taxon>
    </lineage>
</organism>
<reference evidence="1 2" key="1">
    <citation type="submission" date="2017-07" db="EMBL/GenBank/DDBJ databases">
        <title>Mechanisms for carbon and nitrogen cycling indicate functional differentiation within the Candidate Phyla Radiation.</title>
        <authorList>
            <person name="Danczak R.E."/>
            <person name="Johnston M.D."/>
            <person name="Kenah C."/>
            <person name="Slattery M."/>
            <person name="Wrighton K.C."/>
            <person name="Wilkins M.J."/>
        </authorList>
    </citation>
    <scope>NUCLEOTIDE SEQUENCE [LARGE SCALE GENOMIC DNA]</scope>
    <source>
        <strain evidence="1">Licking1014_7</strain>
    </source>
</reference>
<dbReference type="Proteomes" id="UP000315689">
    <property type="component" value="Unassembled WGS sequence"/>
</dbReference>
<accession>A0A554LKL0</accession>
<dbReference type="EMBL" id="VMGK01000002">
    <property type="protein sequence ID" value="TSC93400.1"/>
    <property type="molecule type" value="Genomic_DNA"/>
</dbReference>
<sequence>MQGLKNPANQTHTNIYTIKLIICNNLTYPNLQTGLTCLQVWNLSDYLTLDPLRNLIYNV</sequence>